<feature type="compositionally biased region" description="Gly residues" evidence="11">
    <location>
        <begin position="402"/>
        <end position="416"/>
    </location>
</feature>
<name>A0A9W9LZJ7_9EURO</name>
<dbReference type="EMBL" id="JAPQKO010000001">
    <property type="protein sequence ID" value="KAJ5183971.1"/>
    <property type="molecule type" value="Genomic_DNA"/>
</dbReference>
<evidence type="ECO:0000256" key="1">
    <source>
        <dbReference type="ARBA" id="ARBA00001452"/>
    </source>
</evidence>
<gene>
    <name evidence="13" type="ORF">N7492_001587</name>
</gene>
<evidence type="ECO:0000313" key="13">
    <source>
        <dbReference type="EMBL" id="KAJ5183971.1"/>
    </source>
</evidence>
<evidence type="ECO:0000256" key="5">
    <source>
        <dbReference type="ARBA" id="ARBA00022729"/>
    </source>
</evidence>
<reference evidence="13" key="2">
    <citation type="journal article" date="2023" name="IMA Fungus">
        <title>Comparative genomic study of the Penicillium genus elucidates a diverse pangenome and 15 lateral gene transfer events.</title>
        <authorList>
            <person name="Petersen C."/>
            <person name="Sorensen T."/>
            <person name="Nielsen M.R."/>
            <person name="Sondergaard T.E."/>
            <person name="Sorensen J.L."/>
            <person name="Fitzpatrick D.A."/>
            <person name="Frisvad J.C."/>
            <person name="Nielsen K.L."/>
        </authorList>
    </citation>
    <scope>NUCLEOTIDE SEQUENCE</scope>
    <source>
        <strain evidence="13">IBT 21917</strain>
    </source>
</reference>
<dbReference type="FunFam" id="1.50.10.20:FF:000006">
    <property type="entry name" value="Mannan endo-1,6-alpha-mannosidase"/>
    <property type="match status" value="1"/>
</dbReference>
<evidence type="ECO:0000313" key="14">
    <source>
        <dbReference type="Proteomes" id="UP001146351"/>
    </source>
</evidence>
<dbReference type="GO" id="GO:0008496">
    <property type="term" value="F:mannan endo-1,6-alpha-mannosidase activity"/>
    <property type="evidence" value="ECO:0007669"/>
    <property type="project" value="UniProtKB-UniRule"/>
</dbReference>
<evidence type="ECO:0000256" key="9">
    <source>
        <dbReference type="ARBA" id="ARBA00023295"/>
    </source>
</evidence>
<evidence type="ECO:0000256" key="7">
    <source>
        <dbReference type="ARBA" id="ARBA00023136"/>
    </source>
</evidence>
<reference evidence="13" key="1">
    <citation type="submission" date="2022-11" db="EMBL/GenBank/DDBJ databases">
        <authorList>
            <person name="Petersen C."/>
        </authorList>
    </citation>
    <scope>NUCLEOTIDE SEQUENCE</scope>
    <source>
        <strain evidence="13">IBT 21917</strain>
    </source>
</reference>
<keyword evidence="7" id="KW-0472">Membrane</keyword>
<feature type="chain" id="PRO_5040891838" description="Mannan endo-1,6-alpha-mannosidase" evidence="12">
    <location>
        <begin position="26"/>
        <end position="462"/>
    </location>
</feature>
<dbReference type="GO" id="GO:0016052">
    <property type="term" value="P:carbohydrate catabolic process"/>
    <property type="evidence" value="ECO:0007669"/>
    <property type="project" value="InterPro"/>
</dbReference>
<evidence type="ECO:0000256" key="10">
    <source>
        <dbReference type="PIRNR" id="PIRNR016302"/>
    </source>
</evidence>
<comment type="catalytic activity">
    <reaction evidence="1 10">
        <text>Random hydrolysis of (1-&gt;6)-alpha-D-mannosidic linkages in unbranched (1-&gt;6)-mannans.</text>
        <dbReference type="EC" id="3.2.1.101"/>
    </reaction>
</comment>
<comment type="similarity">
    <text evidence="3 10">Belongs to the glycosyl hydrolase 76 family.</text>
</comment>
<keyword evidence="6 10" id="KW-0378">Hydrolase</keyword>
<dbReference type="PIRSF" id="PIRSF016302">
    <property type="entry name" value="Man_a_manosd"/>
    <property type="match status" value="1"/>
</dbReference>
<feature type="region of interest" description="Disordered" evidence="11">
    <location>
        <begin position="395"/>
        <end position="433"/>
    </location>
</feature>
<protein>
    <recommendedName>
        <fullName evidence="4 10">Mannan endo-1,6-alpha-mannosidase</fullName>
        <ecNumber evidence="4 10">3.2.1.101</ecNumber>
    </recommendedName>
</protein>
<dbReference type="AlphaFoldDB" id="A0A9W9LZJ7"/>
<evidence type="ECO:0000256" key="6">
    <source>
        <dbReference type="ARBA" id="ARBA00022801"/>
    </source>
</evidence>
<evidence type="ECO:0000256" key="2">
    <source>
        <dbReference type="ARBA" id="ARBA00004308"/>
    </source>
</evidence>
<evidence type="ECO:0000256" key="8">
    <source>
        <dbReference type="ARBA" id="ARBA00023180"/>
    </source>
</evidence>
<dbReference type="InterPro" id="IPR005198">
    <property type="entry name" value="Glyco_hydro_76"/>
</dbReference>
<sequence length="462" mass="50804">MRLATPTWKSRVTLVTVLGSQLALAALDIDFNDEDSIKKAMNTTASQMLSYYTGYRPGDVAGNLPPPYYWWECGAMFGALVEYWHYTGDTAYNDWTYQAMVHQQGNRHDYNPSNQSKSMGNDDQIFWGFAVMSAAEYNFQNPPEGETQWIALAENLFDQQVARWNMDSCNGGLRWQVYQTSPGYNYKNTISQAGLFNIASRLAVWYDNKNETFSKWANKIWDWTAGVGLLTDEYIFFDGGYEDDNCSKITNEQHMYVPALFLHGAANMYNLTGGSEKWGKRVDGIVDGLYKTYFPNHDGVMAEPCEVETCNTDMKSFKAYLARFSAAAIPLAPRIQQNVTYYLNASAKAAAQQCSGPDNACGLRWTQREKYSGATGLGEAMSAMEIFKSLLVKPADKPNTGSSGGTSKGNGDGGSGVAPPPDPEEDPRTQTIKAGDKAGGAILTVLGVLGPVAAAVMISELV</sequence>
<dbReference type="EC" id="3.2.1.101" evidence="4 10"/>
<dbReference type="PANTHER" id="PTHR12145">
    <property type="entry name" value="MANNAN ENDO-1,6-ALPHA-MANNOSIDASE DCW1"/>
    <property type="match status" value="1"/>
</dbReference>
<feature type="signal peptide" evidence="12">
    <location>
        <begin position="1"/>
        <end position="25"/>
    </location>
</feature>
<evidence type="ECO:0000256" key="11">
    <source>
        <dbReference type="SAM" id="MobiDB-lite"/>
    </source>
</evidence>
<keyword evidence="8" id="KW-0325">Glycoprotein</keyword>
<dbReference type="InterPro" id="IPR008928">
    <property type="entry name" value="6-hairpin_glycosidase_sf"/>
</dbReference>
<dbReference type="GO" id="GO:0012505">
    <property type="term" value="C:endomembrane system"/>
    <property type="evidence" value="ECO:0007669"/>
    <property type="project" value="UniProtKB-SubCell"/>
</dbReference>
<dbReference type="Proteomes" id="UP001146351">
    <property type="component" value="Unassembled WGS sequence"/>
</dbReference>
<dbReference type="SUPFAM" id="SSF48208">
    <property type="entry name" value="Six-hairpin glycosidases"/>
    <property type="match status" value="1"/>
</dbReference>
<keyword evidence="5 12" id="KW-0732">Signal</keyword>
<organism evidence="13 14">
    <name type="scientific">Penicillium capsulatum</name>
    <dbReference type="NCBI Taxonomy" id="69766"/>
    <lineage>
        <taxon>Eukaryota</taxon>
        <taxon>Fungi</taxon>
        <taxon>Dikarya</taxon>
        <taxon>Ascomycota</taxon>
        <taxon>Pezizomycotina</taxon>
        <taxon>Eurotiomycetes</taxon>
        <taxon>Eurotiomycetidae</taxon>
        <taxon>Eurotiales</taxon>
        <taxon>Aspergillaceae</taxon>
        <taxon>Penicillium</taxon>
    </lineage>
</organism>
<dbReference type="PANTHER" id="PTHR12145:SF36">
    <property type="entry name" value="MANNAN ENDO-1,6-ALPHA-MANNOSIDASE DCW1"/>
    <property type="match status" value="1"/>
</dbReference>
<proteinExistence type="inferred from homology"/>
<accession>A0A9W9LZJ7</accession>
<dbReference type="Pfam" id="PF03663">
    <property type="entry name" value="Glyco_hydro_76"/>
    <property type="match status" value="1"/>
</dbReference>
<evidence type="ECO:0000256" key="3">
    <source>
        <dbReference type="ARBA" id="ARBA00009699"/>
    </source>
</evidence>
<evidence type="ECO:0000256" key="12">
    <source>
        <dbReference type="SAM" id="SignalP"/>
    </source>
</evidence>
<dbReference type="InterPro" id="IPR014480">
    <property type="entry name" value="Mannan-1_6-alpha_mannosidase"/>
</dbReference>
<dbReference type="Gene3D" id="1.50.10.20">
    <property type="match status" value="1"/>
</dbReference>
<dbReference type="GO" id="GO:0009272">
    <property type="term" value="P:fungal-type cell wall biogenesis"/>
    <property type="evidence" value="ECO:0007669"/>
    <property type="project" value="TreeGrafter"/>
</dbReference>
<dbReference type="OrthoDB" id="4187847at2759"/>
<evidence type="ECO:0000256" key="4">
    <source>
        <dbReference type="ARBA" id="ARBA00012350"/>
    </source>
</evidence>
<keyword evidence="9 10" id="KW-0326">Glycosidase</keyword>
<comment type="subcellular location">
    <subcellularLocation>
        <location evidence="2">Endomembrane system</location>
    </subcellularLocation>
</comment>
<keyword evidence="14" id="KW-1185">Reference proteome</keyword>
<comment type="caution">
    <text evidence="13">The sequence shown here is derived from an EMBL/GenBank/DDBJ whole genome shotgun (WGS) entry which is preliminary data.</text>
</comment>